<reference evidence="1" key="2">
    <citation type="journal article" date="2015" name="Fish Shellfish Immunol.">
        <title>Early steps in the European eel (Anguilla anguilla)-Vibrio vulnificus interaction in the gills: Role of the RtxA13 toxin.</title>
        <authorList>
            <person name="Callol A."/>
            <person name="Pajuelo D."/>
            <person name="Ebbesson L."/>
            <person name="Teles M."/>
            <person name="MacKenzie S."/>
            <person name="Amaro C."/>
        </authorList>
    </citation>
    <scope>NUCLEOTIDE SEQUENCE</scope>
</reference>
<sequence length="65" mass="7272">MERKMMCTLDVSFPGHRGYYTAPCSNELHSWPWTCAGGPQRAPKTLRLSDLLSPSTLIMSFAVII</sequence>
<protein>
    <submittedName>
        <fullName evidence="1">Uncharacterized protein</fullName>
    </submittedName>
</protein>
<dbReference type="EMBL" id="GBXM01090525">
    <property type="protein sequence ID" value="JAH18052.1"/>
    <property type="molecule type" value="Transcribed_RNA"/>
</dbReference>
<evidence type="ECO:0000313" key="1">
    <source>
        <dbReference type="EMBL" id="JAH18052.1"/>
    </source>
</evidence>
<name>A0A0E9QNJ8_ANGAN</name>
<accession>A0A0E9QNJ8</accession>
<dbReference type="AlphaFoldDB" id="A0A0E9QNJ8"/>
<reference evidence="1" key="1">
    <citation type="submission" date="2014-11" db="EMBL/GenBank/DDBJ databases">
        <authorList>
            <person name="Amaro Gonzalez C."/>
        </authorList>
    </citation>
    <scope>NUCLEOTIDE SEQUENCE</scope>
</reference>
<organism evidence="1">
    <name type="scientific">Anguilla anguilla</name>
    <name type="common">European freshwater eel</name>
    <name type="synonym">Muraena anguilla</name>
    <dbReference type="NCBI Taxonomy" id="7936"/>
    <lineage>
        <taxon>Eukaryota</taxon>
        <taxon>Metazoa</taxon>
        <taxon>Chordata</taxon>
        <taxon>Craniata</taxon>
        <taxon>Vertebrata</taxon>
        <taxon>Euteleostomi</taxon>
        <taxon>Actinopterygii</taxon>
        <taxon>Neopterygii</taxon>
        <taxon>Teleostei</taxon>
        <taxon>Anguilliformes</taxon>
        <taxon>Anguillidae</taxon>
        <taxon>Anguilla</taxon>
    </lineage>
</organism>
<proteinExistence type="predicted"/>